<evidence type="ECO:0000313" key="5">
    <source>
        <dbReference type="EMBL" id="CCE71023.1"/>
    </source>
</evidence>
<dbReference type="InterPro" id="IPR001279">
    <property type="entry name" value="Metallo-B-lactamas"/>
</dbReference>
<reference evidence="4" key="2">
    <citation type="journal article" date="2000" name="J. Mol. Biol.">
        <title>Archaeal homologs of eukaryotic methylation guide small nucleolar RNAs: lessons from the Pyrococcus genomes.</title>
        <authorList>
            <person name="Gaspin C."/>
            <person name="Cavaille J."/>
            <person name="Erauso G."/>
        </authorList>
    </citation>
    <scope>NUCLEOTIDE SEQUENCE</scope>
    <source>
        <strain evidence="4">Orsay</strain>
    </source>
</reference>
<dbReference type="PATRIC" id="fig|272844.11.peg.1670"/>
<gene>
    <name evidence="4" type="ordered locus">PAB1035</name>
</gene>
<evidence type="ECO:0000256" key="1">
    <source>
        <dbReference type="SAM" id="MobiDB-lite"/>
    </source>
</evidence>
<evidence type="ECO:0000313" key="4">
    <source>
        <dbReference type="EMBL" id="CAB50472.1"/>
    </source>
</evidence>
<accession>Q9UYE0</accession>
<reference evidence="4 6" key="4">
    <citation type="journal article" date="2003" name="Mol. Microbiol.">
        <title>An integrated analysis of the genome of the hyperthermophilic archaeon Pyrococcus abyssi.</title>
        <authorList>
            <person name="Cohen G."/>
            <person name="Barbe V."/>
            <person name="Flament D."/>
            <person name="Galperin M."/>
            <person name="Heilig R."/>
            <person name="Ripp R."/>
            <person name="Lecompte O."/>
            <person name="Prieur D."/>
            <person name="Poch O."/>
            <person name="Quellerou J."/>
            <person name="Thierry J.C."/>
            <person name="Van der Oost J."/>
            <person name="Weissenbach J."/>
            <person name="Zivanovic Y."/>
            <person name="Forterre P."/>
        </authorList>
    </citation>
    <scope>NUCLEOTIDE SEQUENCE [LARGE SCALE GENOMIC DNA]</scope>
    <source>
        <strain evidence="6">GE5 / Orsay</strain>
        <strain evidence="4">Orsay</strain>
    </source>
</reference>
<dbReference type="HOGENOM" id="CLU_031965_0_0_2"/>
<reference evidence="4" key="3">
    <citation type="journal article" date="2001" name="Genome Res.">
        <title>Genome evolution at the genus level: comparison of three complete genomes of hyperthermophilic archaea.</title>
        <authorList>
            <person name="Lecompte O."/>
            <person name="Ripp R."/>
            <person name="Puzos-Barbe V."/>
            <person name="Duprat S."/>
            <person name="Heilig R."/>
            <person name="Dietrich J."/>
            <person name="Thierry J.C."/>
            <person name="Poch O."/>
        </authorList>
    </citation>
    <scope>NUCLEOTIDE SEQUENCE</scope>
    <source>
        <strain evidence="4">Orsay</strain>
    </source>
</reference>
<protein>
    <submittedName>
        <fullName evidence="4 5">Metallo-beta-lactamase</fullName>
    </submittedName>
</protein>
<dbReference type="Pfam" id="PF00753">
    <property type="entry name" value="Lactamase_B"/>
    <property type="match status" value="1"/>
</dbReference>
<feature type="region of interest" description="Disordered" evidence="1">
    <location>
        <begin position="137"/>
        <end position="158"/>
    </location>
</feature>
<keyword evidence="4" id="KW-0378">Hydrolase</keyword>
<dbReference type="InterPro" id="IPR011108">
    <property type="entry name" value="RMMBL"/>
</dbReference>
<dbReference type="OrthoDB" id="40950at2157"/>
<dbReference type="PANTHER" id="PTHR43694">
    <property type="entry name" value="RIBONUCLEASE J"/>
    <property type="match status" value="1"/>
</dbReference>
<evidence type="ECO:0000313" key="6">
    <source>
        <dbReference type="Proteomes" id="UP000000810"/>
    </source>
</evidence>
<dbReference type="Pfam" id="PF07521">
    <property type="entry name" value="RMMBL"/>
    <property type="match status" value="1"/>
</dbReference>
<reference evidence="4" key="1">
    <citation type="submission" date="1999-07" db="EMBL/GenBank/DDBJ databases">
        <authorList>
            <person name="Genoscope"/>
        </authorList>
    </citation>
    <scope>NUCLEOTIDE SEQUENCE</scope>
    <source>
        <strain evidence="4">Orsay</strain>
    </source>
</reference>
<dbReference type="STRING" id="272844.PAB1035"/>
<dbReference type="AlphaFoldDB" id="Q9UYE0"/>
<dbReference type="PANTHER" id="PTHR43694:SF1">
    <property type="entry name" value="RIBONUCLEASE J"/>
    <property type="match status" value="1"/>
</dbReference>
<sequence length="516" mass="59877">MKITVYDGANTIGGTKIHIEDGNNGIFLDFGMNFAKYSMYYEEFLRERTKRGIYDLWMLNLIPRLNIYRSDLIPNDLAQEVSRYPRIPVNAVLISHAHLDHVGNVALLDEKIPIVASPTTLVILKALRDTSRGNNLGMETPYYTPRKRTEGNPPLVEANTGKYYPTRDLILTDKFSEEVRRFMRWRAEVELANKNNIKRIKLGKVQNLEESYLGFEVRAYPVDHSIYGATAYIIEGDVSVAYTGDFRLHGKNGNLTRKFIKAAKNASILITEGTRVSRKNDDFNVSEKEVYENALRIVEEAKGLVIADFSLRNFERLESFKRIAEKTGRELVITTKEAYYLHALKTAGEADHLREVKIYEDSKTKPEKWEKWILSKYNELKVTPEEITREQENYILCFSFYDMPKLLDIMPSGGVYIYSSSEAFTEEQVFSFLRLWNWLQYFGFEVHGFKVDEHGRPIFEKGFHASGHISKDELVKVIEEVDPDYIVPVHTENPEWFREVWEDKAIILRNGDSWEI</sequence>
<proteinExistence type="predicted"/>
<dbReference type="Gene3D" id="3.60.15.10">
    <property type="entry name" value="Ribonuclease Z/Hydroxyacylglutathione hydrolase-like"/>
    <property type="match status" value="1"/>
</dbReference>
<dbReference type="Proteomes" id="UP000000810">
    <property type="component" value="Chromosome"/>
</dbReference>
<evidence type="ECO:0000259" key="2">
    <source>
        <dbReference type="Pfam" id="PF00753"/>
    </source>
</evidence>
<dbReference type="EMBL" id="HE613800">
    <property type="protein sequence ID" value="CCE71023.1"/>
    <property type="molecule type" value="Genomic_DNA"/>
</dbReference>
<evidence type="ECO:0000259" key="3">
    <source>
        <dbReference type="Pfam" id="PF07521"/>
    </source>
</evidence>
<evidence type="ECO:0000313" key="7">
    <source>
        <dbReference type="Proteomes" id="UP000009139"/>
    </source>
</evidence>
<keyword evidence="6" id="KW-1185">Reference proteome</keyword>
<dbReference type="Proteomes" id="UP000009139">
    <property type="component" value="Chromosome"/>
</dbReference>
<name>Q9UYE0_PYRAB</name>
<dbReference type="GO" id="GO:0016787">
    <property type="term" value="F:hydrolase activity"/>
    <property type="evidence" value="ECO:0007669"/>
    <property type="project" value="UniProtKB-KW"/>
</dbReference>
<dbReference type="InterPro" id="IPR036866">
    <property type="entry name" value="RibonucZ/Hydroxyglut_hydro"/>
</dbReference>
<dbReference type="eggNOG" id="arCOG00547">
    <property type="taxonomic scope" value="Archaea"/>
</dbReference>
<dbReference type="SUPFAM" id="SSF56281">
    <property type="entry name" value="Metallo-hydrolase/oxidoreductase"/>
    <property type="match status" value="1"/>
</dbReference>
<feature type="domain" description="Zn-dependent metallo-hydrolase RNA specificity" evidence="3">
    <location>
        <begin position="464"/>
        <end position="493"/>
    </location>
</feature>
<organism evidence="4 6">
    <name type="scientific">Pyrococcus abyssi (strain GE5 / Orsay)</name>
    <dbReference type="NCBI Taxonomy" id="272844"/>
    <lineage>
        <taxon>Archaea</taxon>
        <taxon>Methanobacteriati</taxon>
        <taxon>Methanobacteriota</taxon>
        <taxon>Thermococci</taxon>
        <taxon>Thermococcales</taxon>
        <taxon>Thermococcaceae</taxon>
        <taxon>Pyrococcus</taxon>
    </lineage>
</organism>
<dbReference type="EMBL" id="AJ248288">
    <property type="protein sequence ID" value="CAB50472.1"/>
    <property type="molecule type" value="Genomic_DNA"/>
</dbReference>
<reference evidence="5 7" key="5">
    <citation type="journal article" date="2012" name="Curr. Microbiol.">
        <title>Re-annotation of two hyperthermophilic archaea Pyrococcus abyssi GE5 and Pyrococcus furiosus DSM 3638.</title>
        <authorList>
            <person name="Gao J."/>
            <person name="Wang J."/>
        </authorList>
    </citation>
    <scope>GENOME REANNOTATION</scope>
    <source>
        <strain evidence="5">GE5</strain>
        <strain evidence="7">GE5 / Orsay</strain>
    </source>
</reference>
<feature type="domain" description="Metallo-beta-lactamase" evidence="2">
    <location>
        <begin position="76"/>
        <end position="194"/>
    </location>
</feature>
<dbReference type="RefSeq" id="WP_010868685.1">
    <property type="nucleotide sequence ID" value="NC_000868.1"/>
</dbReference>
<dbReference type="KEGG" id="pab:PAB1035"/>
<dbReference type="PIR" id="B75004">
    <property type="entry name" value="B75004"/>
</dbReference>